<protein>
    <submittedName>
        <fullName evidence="6">DUF814 domain-containing protein</fullName>
    </submittedName>
</protein>
<evidence type="ECO:0000313" key="6">
    <source>
        <dbReference type="EMBL" id="MBM3330662.1"/>
    </source>
</evidence>
<dbReference type="EMBL" id="VGIR01000008">
    <property type="protein sequence ID" value="MBM3330662.1"/>
    <property type="molecule type" value="Genomic_DNA"/>
</dbReference>
<sequence>MIPSRKSKAVGLFSGGLDSILATKLITEQGVTVVALHYRLPFGVPGQGPTEENLSRMASLVGASLMTLDADETYLQIVRSPQFGHVKQLAPCIDCVALMLAKAKELAKEIKADFVFTGEVVGQRAICQNKRSLKQIEKAVGLEGRLLRPLSAKLLEPTIPELTGLVRRERLLDLKGRSRRRQIRLAHEFGIFDYPIPGAGCMLLDKYFAARARDAVKQDQLALPEIELLKYGRHFRLESGAKVVVGRNEAENRRLEALAREDDTLCRPVEIMGPTTVLRSQKKTKKDTEIAARITARYSDAPAGKSVKLECAGKTLSVKPYKDEDFAAWRVQPQETKSIEPAPAPKPEADKTKKRRGKR</sequence>
<dbReference type="Pfam" id="PF02568">
    <property type="entry name" value="ThiI"/>
    <property type="match status" value="1"/>
</dbReference>
<accession>A0A937XCH1</accession>
<dbReference type="InterPro" id="IPR014729">
    <property type="entry name" value="Rossmann-like_a/b/a_fold"/>
</dbReference>
<dbReference type="InterPro" id="IPR020536">
    <property type="entry name" value="ThiI_AANH"/>
</dbReference>
<dbReference type="GO" id="GO:0004810">
    <property type="term" value="F:CCA tRNA nucleotidyltransferase activity"/>
    <property type="evidence" value="ECO:0007669"/>
    <property type="project" value="InterPro"/>
</dbReference>
<dbReference type="Gene3D" id="3.40.50.620">
    <property type="entry name" value="HUPs"/>
    <property type="match status" value="1"/>
</dbReference>
<proteinExistence type="predicted"/>
<dbReference type="GO" id="GO:0005524">
    <property type="term" value="F:ATP binding"/>
    <property type="evidence" value="ECO:0007669"/>
    <property type="project" value="UniProtKB-KW"/>
</dbReference>
<keyword evidence="1" id="KW-0547">Nucleotide-binding</keyword>
<dbReference type="InterPro" id="IPR059101">
    <property type="entry name" value="NFACT-R_2"/>
</dbReference>
<dbReference type="SUPFAM" id="SSF52402">
    <property type="entry name" value="Adenine nucleotide alpha hydrolases-like"/>
    <property type="match status" value="1"/>
</dbReference>
<evidence type="ECO:0000256" key="3">
    <source>
        <dbReference type="SAM" id="MobiDB-lite"/>
    </source>
</evidence>
<dbReference type="Proteomes" id="UP000779900">
    <property type="component" value="Unassembled WGS sequence"/>
</dbReference>
<dbReference type="PANTHER" id="PTHR11933">
    <property type="entry name" value="TRNA 5-METHYLAMINOMETHYL-2-THIOURIDYLATE -METHYLTRANSFERASE"/>
    <property type="match status" value="1"/>
</dbReference>
<organism evidence="6 7">
    <name type="scientific">candidate division WOR-3 bacterium</name>
    <dbReference type="NCBI Taxonomy" id="2052148"/>
    <lineage>
        <taxon>Bacteria</taxon>
        <taxon>Bacteria division WOR-3</taxon>
    </lineage>
</organism>
<dbReference type="PANTHER" id="PTHR11933:SF6">
    <property type="entry name" value="THIL AANH DOMAIN-CONTAINING PROTEIN"/>
    <property type="match status" value="1"/>
</dbReference>
<dbReference type="AlphaFoldDB" id="A0A937XCH1"/>
<evidence type="ECO:0000259" key="5">
    <source>
        <dbReference type="Pfam" id="PF18297"/>
    </source>
</evidence>
<name>A0A937XCH1_UNCW3</name>
<reference evidence="6" key="1">
    <citation type="submission" date="2019-03" db="EMBL/GenBank/DDBJ databases">
        <title>Lake Tanganyika Metagenome-Assembled Genomes (MAGs).</title>
        <authorList>
            <person name="Tran P."/>
        </authorList>
    </citation>
    <scope>NUCLEOTIDE SEQUENCE</scope>
    <source>
        <strain evidence="6">K_DeepCast_150m_m2_040</strain>
    </source>
</reference>
<dbReference type="Pfam" id="PF18297">
    <property type="entry name" value="NFACT-R_2"/>
    <property type="match status" value="1"/>
</dbReference>
<evidence type="ECO:0000259" key="4">
    <source>
        <dbReference type="Pfam" id="PF02568"/>
    </source>
</evidence>
<gene>
    <name evidence="6" type="ORF">FJY68_02270</name>
</gene>
<feature type="region of interest" description="Disordered" evidence="3">
    <location>
        <begin position="327"/>
        <end position="359"/>
    </location>
</feature>
<feature type="domain" description="Thil AANH" evidence="4">
    <location>
        <begin position="7"/>
        <end position="150"/>
    </location>
</feature>
<evidence type="ECO:0000256" key="1">
    <source>
        <dbReference type="ARBA" id="ARBA00022741"/>
    </source>
</evidence>
<feature type="domain" description="NFACT protein RNA binding" evidence="5">
    <location>
        <begin position="232"/>
        <end position="330"/>
    </location>
</feature>
<comment type="caution">
    <text evidence="6">The sequence shown here is derived from an EMBL/GenBank/DDBJ whole genome shotgun (WGS) entry which is preliminary data.</text>
</comment>
<evidence type="ECO:0000256" key="2">
    <source>
        <dbReference type="ARBA" id="ARBA00022840"/>
    </source>
</evidence>
<keyword evidence="2" id="KW-0067">ATP-binding</keyword>
<evidence type="ECO:0000313" key="7">
    <source>
        <dbReference type="Proteomes" id="UP000779900"/>
    </source>
</evidence>